<dbReference type="AlphaFoldDB" id="A0A1M7I9Z8"/>
<reference evidence="3 4" key="1">
    <citation type="submission" date="2016-11" db="EMBL/GenBank/DDBJ databases">
        <authorList>
            <person name="Jaros S."/>
            <person name="Januszkiewicz K."/>
            <person name="Wedrychowicz H."/>
        </authorList>
    </citation>
    <scope>NUCLEOTIDE SEQUENCE [LARGE SCALE GENOMIC DNA]</scope>
    <source>
        <strain evidence="3 4">DSM 4740</strain>
    </source>
</reference>
<feature type="transmembrane region" description="Helical" evidence="1">
    <location>
        <begin position="13"/>
        <end position="33"/>
    </location>
</feature>
<dbReference type="Proteomes" id="UP000184123">
    <property type="component" value="Unassembled WGS sequence"/>
</dbReference>
<dbReference type="EMBL" id="BJXU01000074">
    <property type="protein sequence ID" value="GEN24085.1"/>
    <property type="molecule type" value="Genomic_DNA"/>
</dbReference>
<gene>
    <name evidence="2" type="ORF">HCU01_20340</name>
    <name evidence="3" type="ORF">SAMN05660971_02874</name>
</gene>
<evidence type="ECO:0000313" key="3">
    <source>
        <dbReference type="EMBL" id="SHM37505.1"/>
    </source>
</evidence>
<evidence type="ECO:0000313" key="5">
    <source>
        <dbReference type="Proteomes" id="UP000321726"/>
    </source>
</evidence>
<feature type="transmembrane region" description="Helical" evidence="1">
    <location>
        <begin position="179"/>
        <end position="197"/>
    </location>
</feature>
<feature type="transmembrane region" description="Helical" evidence="1">
    <location>
        <begin position="53"/>
        <end position="69"/>
    </location>
</feature>
<feature type="transmembrane region" description="Helical" evidence="1">
    <location>
        <begin position="122"/>
        <end position="140"/>
    </location>
</feature>
<keyword evidence="1" id="KW-0812">Transmembrane</keyword>
<proteinExistence type="predicted"/>
<evidence type="ECO:0000313" key="4">
    <source>
        <dbReference type="Proteomes" id="UP000184123"/>
    </source>
</evidence>
<evidence type="ECO:0000313" key="2">
    <source>
        <dbReference type="EMBL" id="GEN24085.1"/>
    </source>
</evidence>
<name>A0A1M7I9Z8_9GAMM</name>
<feature type="transmembrane region" description="Helical" evidence="1">
    <location>
        <begin position="81"/>
        <end position="102"/>
    </location>
</feature>
<dbReference type="RefSeq" id="WP_073435873.1">
    <property type="nucleotide sequence ID" value="NZ_BJXU01000074.1"/>
</dbReference>
<keyword evidence="5" id="KW-1185">Reference proteome</keyword>
<accession>A0A1M7I9Z8</accession>
<evidence type="ECO:0000256" key="1">
    <source>
        <dbReference type="SAM" id="Phobius"/>
    </source>
</evidence>
<reference evidence="2 5" key="2">
    <citation type="submission" date="2019-07" db="EMBL/GenBank/DDBJ databases">
        <title>Whole genome shotgun sequence of Halomonas cupida NBRC 102219.</title>
        <authorList>
            <person name="Hosoyama A."/>
            <person name="Uohara A."/>
            <person name="Ohji S."/>
            <person name="Ichikawa N."/>
        </authorList>
    </citation>
    <scope>NUCLEOTIDE SEQUENCE [LARGE SCALE GENOMIC DNA]</scope>
    <source>
        <strain evidence="2 5">NBRC 102219</strain>
    </source>
</reference>
<dbReference type="EMBL" id="FRCA01000007">
    <property type="protein sequence ID" value="SHM37505.1"/>
    <property type="molecule type" value="Genomic_DNA"/>
</dbReference>
<feature type="transmembrane region" description="Helical" evidence="1">
    <location>
        <begin position="152"/>
        <end position="172"/>
    </location>
</feature>
<sequence length="201" mass="23870">MNELAHSSTGGEIFTHIRVIVGMVLGLSVSRLITGMTRFIQHPGREQLSLSHFCWVLFLLLFIIHFWWFEFSFSHRQNWSFELYVFLIFYAGLFAALSAVLFPDRMDEYQGFGDYFRKRRHAFYILLLLLLTVDVIDTLIKGREYYLAHYGSWYYPVRQAVLFAGTVLALIWRSKRYQTAFAVLALLFHIFWIISRFEVLR</sequence>
<dbReference type="Proteomes" id="UP000321726">
    <property type="component" value="Unassembled WGS sequence"/>
</dbReference>
<organism evidence="3 4">
    <name type="scientific">Halomonas cupida</name>
    <dbReference type="NCBI Taxonomy" id="44933"/>
    <lineage>
        <taxon>Bacteria</taxon>
        <taxon>Pseudomonadati</taxon>
        <taxon>Pseudomonadota</taxon>
        <taxon>Gammaproteobacteria</taxon>
        <taxon>Oceanospirillales</taxon>
        <taxon>Halomonadaceae</taxon>
        <taxon>Halomonas</taxon>
    </lineage>
</organism>
<keyword evidence="1" id="KW-0472">Membrane</keyword>
<protein>
    <submittedName>
        <fullName evidence="3">Uncharacterized protein</fullName>
    </submittedName>
</protein>
<keyword evidence="1" id="KW-1133">Transmembrane helix</keyword>
<dbReference type="STRING" id="44933.SAMN05660971_02874"/>
<dbReference type="OrthoDB" id="9803673at2"/>